<evidence type="ECO:0000313" key="3">
    <source>
        <dbReference type="EMBL" id="GLB50448.1"/>
    </source>
</evidence>
<dbReference type="Gene3D" id="3.40.50.300">
    <property type="entry name" value="P-loop containing nucleotide triphosphate hydrolases"/>
    <property type="match status" value="1"/>
</dbReference>
<keyword evidence="4" id="KW-1185">Reference proteome</keyword>
<evidence type="ECO:0000256" key="2">
    <source>
        <dbReference type="SAM" id="Coils"/>
    </source>
</evidence>
<dbReference type="Gene3D" id="3.40.720.10">
    <property type="entry name" value="Alkaline Phosphatase, subunit A"/>
    <property type="match status" value="1"/>
</dbReference>
<feature type="coiled-coil region" evidence="2">
    <location>
        <begin position="537"/>
        <end position="564"/>
    </location>
</feature>
<dbReference type="Proteomes" id="UP001143543">
    <property type="component" value="Unassembled WGS sequence"/>
</dbReference>
<dbReference type="PANTHER" id="PTHR10151:SF120">
    <property type="entry name" value="BIS(5'-ADENOSYL)-TRIPHOSPHATASE"/>
    <property type="match status" value="1"/>
</dbReference>
<sequence length="855" mass="97513">MSKKKVLLIGWDAADWQIIWPLIKAGKMPALEKLIKNGVYANMSTLNPPYSPMLWTSVATGKTPDKHGILGFIEADVEKQQIKPVSSLSRKTRAIWNIFHNQGLKSNVVGWWPTNPPEPINGVMVSDFFQKQYQKSKGFEDWPLPDGVIHPESFKEQLKECRMHPNEMSLEQVLAFMPTYTPQKKEEKNEKDGGVFTLSKVLAQNVSIHAAATRLMRTTEWDFMAVYYDFIDHMCHAFMKFHPPQLKGLPDHIFERNKDIVNNAYQFQDMMLDRMISMVGEDTNIIVMSDHGYESGNKRIVKMPKFAAAPALEHRQFGMFVAAGPDIKKGEKLFGLSLIDIAPTLLHMFDMPVGKDMDGKPILGMFNEQKKVSYIDSWDAMPGDFGEHSKLPQNTLDDEQVMQQLIDLGYIDKPDEDKKKNIKRAKCDNKHNLARVYLGKSDFATAKKLLYELIEEQDVDLVPYFLELLNLTVKEENYEEAAGYLAKLRGLEKTFLYTTDIVEAKILVGTGKLKEARVVLNKAIAQKPNKSALWYELAKLNLAKQFYKKAKQDLEKAIAIENDNARYHQLLAHTLVRLEAHEEAIEHAFISIELVNYFPEAHYTLGEALEKMGDLENAKIAFETAARLKPKQHHRANKAIENIEEKLTDAIELTDKVAYKHRENQIVVVSGLPRSGTSLMMQMLHQGGLTPLTDSEREADVSNPKGYLEYKPVMSIHKDNSWLEKAQNKVVKIVAPLLNFTSPAYRYKVIFMTRDLTEVVMSQQKMKGEAKTLPLQLVEKFKKQLQLVNIWKDKEPGVELIYVDYKELLNGEDATLLKITDFVGIPLDIQKMKGAIDTSLYRNRVTATNESSTES</sequence>
<dbReference type="SUPFAM" id="SSF52540">
    <property type="entry name" value="P-loop containing nucleoside triphosphate hydrolases"/>
    <property type="match status" value="1"/>
</dbReference>
<evidence type="ECO:0000256" key="1">
    <source>
        <dbReference type="PROSITE-ProRule" id="PRU00339"/>
    </source>
</evidence>
<dbReference type="InterPro" id="IPR017850">
    <property type="entry name" value="Alkaline_phosphatase_core_sf"/>
</dbReference>
<dbReference type="InterPro" id="IPR019734">
    <property type="entry name" value="TPR_rpt"/>
</dbReference>
<dbReference type="Pfam" id="PF14559">
    <property type="entry name" value="TPR_19"/>
    <property type="match status" value="1"/>
</dbReference>
<dbReference type="PROSITE" id="PS50005">
    <property type="entry name" value="TPR"/>
    <property type="match status" value="1"/>
</dbReference>
<dbReference type="RefSeq" id="WP_281766073.1">
    <property type="nucleotide sequence ID" value="NZ_BRVO01000003.1"/>
</dbReference>
<reference evidence="3" key="1">
    <citation type="submission" date="2022-07" db="EMBL/GenBank/DDBJ databases">
        <title>Taxonomy of Novel Oxalotrophic and Methylotrophic Bacteria.</title>
        <authorList>
            <person name="Sahin N."/>
            <person name="Tani A."/>
        </authorList>
    </citation>
    <scope>NUCLEOTIDE SEQUENCE</scope>
    <source>
        <strain evidence="3">Y10</strain>
    </source>
</reference>
<evidence type="ECO:0000313" key="4">
    <source>
        <dbReference type="Proteomes" id="UP001143543"/>
    </source>
</evidence>
<name>A0ABQ5MM59_9FLAO</name>
<dbReference type="InterPro" id="IPR011990">
    <property type="entry name" value="TPR-like_helical_dom_sf"/>
</dbReference>
<dbReference type="InterPro" id="IPR027417">
    <property type="entry name" value="P-loop_NTPase"/>
</dbReference>
<protein>
    <submittedName>
        <fullName evidence="3">Uncharacterized protein</fullName>
    </submittedName>
</protein>
<dbReference type="SUPFAM" id="SSF48452">
    <property type="entry name" value="TPR-like"/>
    <property type="match status" value="2"/>
</dbReference>
<dbReference type="Gene3D" id="1.25.40.10">
    <property type="entry name" value="Tetratricopeptide repeat domain"/>
    <property type="match status" value="1"/>
</dbReference>
<keyword evidence="2" id="KW-0175">Coiled coil</keyword>
<feature type="repeat" description="TPR" evidence="1">
    <location>
        <begin position="599"/>
        <end position="632"/>
    </location>
</feature>
<dbReference type="Pfam" id="PF01663">
    <property type="entry name" value="Phosphodiest"/>
    <property type="match status" value="1"/>
</dbReference>
<dbReference type="PANTHER" id="PTHR10151">
    <property type="entry name" value="ECTONUCLEOTIDE PYROPHOSPHATASE/PHOSPHODIESTERASE"/>
    <property type="match status" value="1"/>
</dbReference>
<dbReference type="Pfam" id="PF13181">
    <property type="entry name" value="TPR_8"/>
    <property type="match status" value="1"/>
</dbReference>
<dbReference type="InterPro" id="IPR002591">
    <property type="entry name" value="Phosphodiest/P_Trfase"/>
</dbReference>
<proteinExistence type="predicted"/>
<accession>A0ABQ5MM59</accession>
<comment type="caution">
    <text evidence="3">The sequence shown here is derived from an EMBL/GenBank/DDBJ whole genome shotgun (WGS) entry which is preliminary data.</text>
</comment>
<organism evidence="3 4">
    <name type="scientific">Neptunitalea lumnitzerae</name>
    <dbReference type="NCBI Taxonomy" id="2965509"/>
    <lineage>
        <taxon>Bacteria</taxon>
        <taxon>Pseudomonadati</taxon>
        <taxon>Bacteroidota</taxon>
        <taxon>Flavobacteriia</taxon>
        <taxon>Flavobacteriales</taxon>
        <taxon>Flavobacteriaceae</taxon>
        <taxon>Neptunitalea</taxon>
    </lineage>
</organism>
<dbReference type="SMART" id="SM00028">
    <property type="entry name" value="TPR"/>
    <property type="match status" value="3"/>
</dbReference>
<dbReference type="EMBL" id="BRVO01000003">
    <property type="protein sequence ID" value="GLB50448.1"/>
    <property type="molecule type" value="Genomic_DNA"/>
</dbReference>
<gene>
    <name evidence="3" type="ORF">Y10_28160</name>
</gene>
<dbReference type="SUPFAM" id="SSF53649">
    <property type="entry name" value="Alkaline phosphatase-like"/>
    <property type="match status" value="1"/>
</dbReference>
<keyword evidence="1" id="KW-0802">TPR repeat</keyword>